<dbReference type="Proteomes" id="UP001162483">
    <property type="component" value="Unassembled WGS sequence"/>
</dbReference>
<evidence type="ECO:0000256" key="1">
    <source>
        <dbReference type="ARBA" id="ARBA00023157"/>
    </source>
</evidence>
<feature type="domain" description="EGF-like" evidence="4">
    <location>
        <begin position="117"/>
        <end position="153"/>
    </location>
</feature>
<dbReference type="Gene3D" id="2.60.120.200">
    <property type="match status" value="1"/>
</dbReference>
<protein>
    <recommendedName>
        <fullName evidence="7">EGF-like domain-containing protein</fullName>
    </recommendedName>
</protein>
<organism evidence="5 6">
    <name type="scientific">Staurois parvus</name>
    <dbReference type="NCBI Taxonomy" id="386267"/>
    <lineage>
        <taxon>Eukaryota</taxon>
        <taxon>Metazoa</taxon>
        <taxon>Chordata</taxon>
        <taxon>Craniata</taxon>
        <taxon>Vertebrata</taxon>
        <taxon>Euteleostomi</taxon>
        <taxon>Amphibia</taxon>
        <taxon>Batrachia</taxon>
        <taxon>Anura</taxon>
        <taxon>Neobatrachia</taxon>
        <taxon>Ranoidea</taxon>
        <taxon>Ranidae</taxon>
        <taxon>Staurois</taxon>
    </lineage>
</organism>
<dbReference type="PROSITE" id="PS00022">
    <property type="entry name" value="EGF_1"/>
    <property type="match status" value="1"/>
</dbReference>
<keyword evidence="1 2" id="KW-1015">Disulfide bond</keyword>
<feature type="non-terminal residue" evidence="5">
    <location>
        <position position="1"/>
    </location>
</feature>
<dbReference type="PROSITE" id="PS50026">
    <property type="entry name" value="EGF_3"/>
    <property type="match status" value="1"/>
</dbReference>
<feature type="domain" description="Laminin G" evidence="3">
    <location>
        <begin position="1"/>
        <end position="115"/>
    </location>
</feature>
<dbReference type="InterPro" id="IPR000152">
    <property type="entry name" value="EGF-type_Asp/Asn_hydroxyl_site"/>
</dbReference>
<sequence length="176" mass="20015">NNTQWSTLLHLSRNISDNLWHTVEIIFSDNIQFRLLDPFCDSTCVTQSRYDGPTNIEFQGMSIGGIQPVKTKEENHGNNIVETQPWLVGCLRDIKVGTTVITEEVGKSAGVEVGCKRQDHCEKQPCENRGKCVNLWINYYCDCYRPYRGINCSTEYEVVEFGHGKVSSYAVFHTLS</sequence>
<gene>
    <name evidence="5" type="ORF">SPARVUS_LOCUS10410117</name>
</gene>
<dbReference type="InterPro" id="IPR001881">
    <property type="entry name" value="EGF-like_Ca-bd_dom"/>
</dbReference>
<keyword evidence="6" id="KW-1185">Reference proteome</keyword>
<dbReference type="InterPro" id="IPR001791">
    <property type="entry name" value="Laminin_G"/>
</dbReference>
<comment type="caution">
    <text evidence="2">Lacks conserved residue(s) required for the propagation of feature annotation.</text>
</comment>
<dbReference type="InterPro" id="IPR013320">
    <property type="entry name" value="ConA-like_dom_sf"/>
</dbReference>
<dbReference type="SUPFAM" id="SSF57196">
    <property type="entry name" value="EGF/Laminin"/>
    <property type="match status" value="1"/>
</dbReference>
<proteinExistence type="predicted"/>
<feature type="non-terminal residue" evidence="5">
    <location>
        <position position="176"/>
    </location>
</feature>
<reference evidence="5" key="1">
    <citation type="submission" date="2023-05" db="EMBL/GenBank/DDBJ databases">
        <authorList>
            <person name="Stuckert A."/>
        </authorList>
    </citation>
    <scope>NUCLEOTIDE SEQUENCE</scope>
</reference>
<dbReference type="PROSITE" id="PS01186">
    <property type="entry name" value="EGF_2"/>
    <property type="match status" value="1"/>
</dbReference>
<dbReference type="CDD" id="cd00054">
    <property type="entry name" value="EGF_CA"/>
    <property type="match status" value="1"/>
</dbReference>
<dbReference type="PROSITE" id="PS00010">
    <property type="entry name" value="ASX_HYDROXYL"/>
    <property type="match status" value="1"/>
</dbReference>
<feature type="disulfide bond" evidence="2">
    <location>
        <begin position="143"/>
        <end position="152"/>
    </location>
</feature>
<evidence type="ECO:0008006" key="7">
    <source>
        <dbReference type="Google" id="ProtNLM"/>
    </source>
</evidence>
<evidence type="ECO:0000259" key="3">
    <source>
        <dbReference type="PROSITE" id="PS50025"/>
    </source>
</evidence>
<dbReference type="InterPro" id="IPR000742">
    <property type="entry name" value="EGF"/>
</dbReference>
<dbReference type="Pfam" id="PF02210">
    <property type="entry name" value="Laminin_G_2"/>
    <property type="match status" value="1"/>
</dbReference>
<evidence type="ECO:0000256" key="2">
    <source>
        <dbReference type="PROSITE-ProRule" id="PRU00076"/>
    </source>
</evidence>
<name>A0ABN9EPC6_9NEOB</name>
<accession>A0ABN9EPC6</accession>
<dbReference type="EMBL" id="CATNWA010015774">
    <property type="protein sequence ID" value="CAI9586700.1"/>
    <property type="molecule type" value="Genomic_DNA"/>
</dbReference>
<dbReference type="SMART" id="SM00179">
    <property type="entry name" value="EGF_CA"/>
    <property type="match status" value="1"/>
</dbReference>
<dbReference type="PROSITE" id="PS50025">
    <property type="entry name" value="LAM_G_DOMAIN"/>
    <property type="match status" value="1"/>
</dbReference>
<dbReference type="Gene3D" id="2.10.25.10">
    <property type="entry name" value="Laminin"/>
    <property type="match status" value="1"/>
</dbReference>
<dbReference type="Pfam" id="PF00008">
    <property type="entry name" value="EGF"/>
    <property type="match status" value="1"/>
</dbReference>
<keyword evidence="2" id="KW-0245">EGF-like domain</keyword>
<evidence type="ECO:0000313" key="5">
    <source>
        <dbReference type="EMBL" id="CAI9586700.1"/>
    </source>
</evidence>
<comment type="caution">
    <text evidence="5">The sequence shown here is derived from an EMBL/GenBank/DDBJ whole genome shotgun (WGS) entry which is preliminary data.</text>
</comment>
<evidence type="ECO:0000313" key="6">
    <source>
        <dbReference type="Proteomes" id="UP001162483"/>
    </source>
</evidence>
<dbReference type="SUPFAM" id="SSF49899">
    <property type="entry name" value="Concanavalin A-like lectins/glucanases"/>
    <property type="match status" value="1"/>
</dbReference>
<evidence type="ECO:0000259" key="4">
    <source>
        <dbReference type="PROSITE" id="PS50026"/>
    </source>
</evidence>